<evidence type="ECO:0000313" key="2">
    <source>
        <dbReference type="EMBL" id="KIO23314.1"/>
    </source>
</evidence>
<reference evidence="2 3" key="1">
    <citation type="submission" date="2014-04" db="EMBL/GenBank/DDBJ databases">
        <authorList>
            <consortium name="DOE Joint Genome Institute"/>
            <person name="Kuo A."/>
            <person name="Girlanda M."/>
            <person name="Perotto S."/>
            <person name="Kohler A."/>
            <person name="Nagy L.G."/>
            <person name="Floudas D."/>
            <person name="Copeland A."/>
            <person name="Barry K.W."/>
            <person name="Cichocki N."/>
            <person name="Veneault-Fourrey C."/>
            <person name="LaButti K."/>
            <person name="Lindquist E.A."/>
            <person name="Lipzen A."/>
            <person name="Lundell T."/>
            <person name="Morin E."/>
            <person name="Murat C."/>
            <person name="Sun H."/>
            <person name="Tunlid A."/>
            <person name="Henrissat B."/>
            <person name="Grigoriev I.V."/>
            <person name="Hibbett D.S."/>
            <person name="Martin F."/>
            <person name="Nordberg H.P."/>
            <person name="Cantor M.N."/>
            <person name="Hua S.X."/>
        </authorList>
    </citation>
    <scope>NUCLEOTIDE SEQUENCE [LARGE SCALE GENOMIC DNA]</scope>
    <source>
        <strain evidence="2 3">MUT 4182</strain>
    </source>
</reference>
<gene>
    <name evidence="2" type="ORF">M407DRAFT_27227</name>
</gene>
<dbReference type="AlphaFoldDB" id="A0A0C3QEB2"/>
<sequence>MGSLQNFPTFRSRHRLSENSIVLVRAAGLQPRCSGGTQVLGTVQLVRTQTAEPGLNPLLPNAPKSDPALMETSTEDKSLPISATTVEKTFDGVQGRFRWTKTTGINPMDEQPPVQDYDGPGDIYFHAYPSGHQIWVFKKSQSTLGARGGSWSSADQGHTFHPVYQTYCLWIRSGDIPSWIKTASKAQYASKGRTYKGS</sequence>
<name>A0A0C3QEB2_9AGAM</name>
<keyword evidence="3" id="KW-1185">Reference proteome</keyword>
<protein>
    <submittedName>
        <fullName evidence="2">Uncharacterized protein</fullName>
    </submittedName>
</protein>
<evidence type="ECO:0000256" key="1">
    <source>
        <dbReference type="SAM" id="MobiDB-lite"/>
    </source>
</evidence>
<dbReference type="Proteomes" id="UP000054248">
    <property type="component" value="Unassembled WGS sequence"/>
</dbReference>
<organism evidence="2 3">
    <name type="scientific">Tulasnella calospora MUT 4182</name>
    <dbReference type="NCBI Taxonomy" id="1051891"/>
    <lineage>
        <taxon>Eukaryota</taxon>
        <taxon>Fungi</taxon>
        <taxon>Dikarya</taxon>
        <taxon>Basidiomycota</taxon>
        <taxon>Agaricomycotina</taxon>
        <taxon>Agaricomycetes</taxon>
        <taxon>Cantharellales</taxon>
        <taxon>Tulasnellaceae</taxon>
        <taxon>Tulasnella</taxon>
    </lineage>
</organism>
<evidence type="ECO:0000313" key="3">
    <source>
        <dbReference type="Proteomes" id="UP000054248"/>
    </source>
</evidence>
<dbReference type="EMBL" id="KN823088">
    <property type="protein sequence ID" value="KIO23314.1"/>
    <property type="molecule type" value="Genomic_DNA"/>
</dbReference>
<feature type="region of interest" description="Disordered" evidence="1">
    <location>
        <begin position="54"/>
        <end position="76"/>
    </location>
</feature>
<reference evidence="3" key="2">
    <citation type="submission" date="2015-01" db="EMBL/GenBank/DDBJ databases">
        <title>Evolutionary Origins and Diversification of the Mycorrhizal Mutualists.</title>
        <authorList>
            <consortium name="DOE Joint Genome Institute"/>
            <consortium name="Mycorrhizal Genomics Consortium"/>
            <person name="Kohler A."/>
            <person name="Kuo A."/>
            <person name="Nagy L.G."/>
            <person name="Floudas D."/>
            <person name="Copeland A."/>
            <person name="Barry K.W."/>
            <person name="Cichocki N."/>
            <person name="Veneault-Fourrey C."/>
            <person name="LaButti K."/>
            <person name="Lindquist E.A."/>
            <person name="Lipzen A."/>
            <person name="Lundell T."/>
            <person name="Morin E."/>
            <person name="Murat C."/>
            <person name="Riley R."/>
            <person name="Ohm R."/>
            <person name="Sun H."/>
            <person name="Tunlid A."/>
            <person name="Henrissat B."/>
            <person name="Grigoriev I.V."/>
            <person name="Hibbett D.S."/>
            <person name="Martin F."/>
        </authorList>
    </citation>
    <scope>NUCLEOTIDE SEQUENCE [LARGE SCALE GENOMIC DNA]</scope>
    <source>
        <strain evidence="3">MUT 4182</strain>
    </source>
</reference>
<dbReference type="HOGENOM" id="CLU_1379034_0_0_1"/>
<accession>A0A0C3QEB2</accession>
<proteinExistence type="predicted"/>